<gene>
    <name evidence="5" type="ORF">MOP44_06540</name>
</gene>
<dbReference type="InterPro" id="IPR013784">
    <property type="entry name" value="Carb-bd-like_fold"/>
</dbReference>
<evidence type="ECO:0000313" key="6">
    <source>
        <dbReference type="Proteomes" id="UP001059380"/>
    </source>
</evidence>
<dbReference type="GO" id="GO:0005975">
    <property type="term" value="P:carbohydrate metabolic process"/>
    <property type="evidence" value="ECO:0007669"/>
    <property type="project" value="InterPro"/>
</dbReference>
<dbReference type="SUPFAM" id="SSF56935">
    <property type="entry name" value="Porins"/>
    <property type="match status" value="1"/>
</dbReference>
<feature type="domain" description="GH16" evidence="4">
    <location>
        <begin position="268"/>
        <end position="510"/>
    </location>
</feature>
<organism evidence="5 6">
    <name type="scientific">Occallatibacter riparius</name>
    <dbReference type="NCBI Taxonomy" id="1002689"/>
    <lineage>
        <taxon>Bacteria</taxon>
        <taxon>Pseudomonadati</taxon>
        <taxon>Acidobacteriota</taxon>
        <taxon>Terriglobia</taxon>
        <taxon>Terriglobales</taxon>
        <taxon>Acidobacteriaceae</taxon>
        <taxon>Occallatibacter</taxon>
    </lineage>
</organism>
<dbReference type="RefSeq" id="WP_260795166.1">
    <property type="nucleotide sequence ID" value="NZ_CP093313.1"/>
</dbReference>
<keyword evidence="6" id="KW-1185">Reference proteome</keyword>
<dbReference type="Gene3D" id="2.40.170.20">
    <property type="entry name" value="TonB-dependent receptor, beta-barrel domain"/>
    <property type="match status" value="1"/>
</dbReference>
<dbReference type="Pfam" id="PF13620">
    <property type="entry name" value="CarboxypepD_reg"/>
    <property type="match status" value="1"/>
</dbReference>
<keyword evidence="3" id="KW-0998">Cell outer membrane</keyword>
<dbReference type="SUPFAM" id="SSF49452">
    <property type="entry name" value="Starch-binding domain-like"/>
    <property type="match status" value="1"/>
</dbReference>
<dbReference type="GO" id="GO:0004180">
    <property type="term" value="F:carboxypeptidase activity"/>
    <property type="evidence" value="ECO:0007669"/>
    <property type="project" value="UniProtKB-KW"/>
</dbReference>
<dbReference type="Pfam" id="PF25183">
    <property type="entry name" value="OMP_b-brl_4"/>
    <property type="match status" value="1"/>
</dbReference>
<dbReference type="GO" id="GO:0004553">
    <property type="term" value="F:hydrolase activity, hydrolyzing O-glycosyl compounds"/>
    <property type="evidence" value="ECO:0007669"/>
    <property type="project" value="InterPro"/>
</dbReference>
<proteinExistence type="predicted"/>
<protein>
    <submittedName>
        <fullName evidence="5">Carboxypeptidase regulatory-like domain-containing protein</fullName>
    </submittedName>
</protein>
<keyword evidence="5" id="KW-0121">Carboxypeptidase</keyword>
<evidence type="ECO:0000256" key="2">
    <source>
        <dbReference type="ARBA" id="ARBA00023136"/>
    </source>
</evidence>
<dbReference type="Pfam" id="PF07715">
    <property type="entry name" value="Plug"/>
    <property type="match status" value="1"/>
</dbReference>
<keyword evidence="5" id="KW-0645">Protease</keyword>
<keyword evidence="5" id="KW-0378">Hydrolase</keyword>
<keyword evidence="2" id="KW-0472">Membrane</keyword>
<dbReference type="InterPro" id="IPR057601">
    <property type="entry name" value="Oar-like_b-barrel"/>
</dbReference>
<evidence type="ECO:0000256" key="3">
    <source>
        <dbReference type="ARBA" id="ARBA00023237"/>
    </source>
</evidence>
<evidence type="ECO:0000256" key="1">
    <source>
        <dbReference type="ARBA" id="ARBA00004442"/>
    </source>
</evidence>
<dbReference type="InterPro" id="IPR012910">
    <property type="entry name" value="Plug_dom"/>
</dbReference>
<dbReference type="GO" id="GO:0030246">
    <property type="term" value="F:carbohydrate binding"/>
    <property type="evidence" value="ECO:0007669"/>
    <property type="project" value="InterPro"/>
</dbReference>
<dbReference type="GO" id="GO:0009279">
    <property type="term" value="C:cell outer membrane"/>
    <property type="evidence" value="ECO:0007669"/>
    <property type="project" value="UniProtKB-SubCell"/>
</dbReference>
<dbReference type="EMBL" id="CP093313">
    <property type="protein sequence ID" value="UWZ85596.1"/>
    <property type="molecule type" value="Genomic_DNA"/>
</dbReference>
<dbReference type="AlphaFoldDB" id="A0A9J7BRS8"/>
<sequence>MAVVLSSFTLLNAQQLTGTLTGIAADQTDARVPGATVVVKNDATGDTRTTKADSSGFWSVTALIPGTYTVTVSAKGFTSWEMNGITLNQGDSRTVPQIHMKVGSETAEVTVISGSDAEVPVDTAEVSATLNNELVDSAVLTGRNAAELIKMMPGVAFSNGGGVGGYNAQVTGTNNGPAGSFSANGTQPYGSTAVILDGANLIDPGNAGTQIANINQDMTDSVKYLSASYGAEYAKGPAVLQAFSKSGGQKYHGEAYLYARNTSAGYANDWNAKFQAISGGNKPKLNPQDFYYIGGNVGGPISFLGFNKNKDKLFFWAGYEYMIQHPWSNAVQMNVPTDAQRAGDFTNPGIPAGVYNAADGSGRYPFQYELPCGSDNGWQGCNKSNSPWVGGDTATFQHLDKYFDPRGASITNLLPHANQTPNSANGWNNYAFSPATPQNRWEVTGKVTYAFNDNNKLWGSYALQKETDDHPLSIWWAPTWTVPYPGQPTGKETADVYLVNYTHVFSPTTTNEVVFSYSKFVNNNSFKNPKGASRTTAGFPLQSVFGDPKNDQLPNFHGGWDVGTPWIDLQDFNSGIYGKGTFGKTAKAPAISDTFTKIVKTHSLKAGFYWDTEENLQANGSPTQGTFSVDRWGGSSTSNETMDRLLGRISDYTEQNNDKIPDFKFHQWSIWGQDSWKLNSKLTLNLGLRADHMGQWYNTLGDAQVWNPATYDNGANPAPNTGLSWHANLSSIPSSGWKSPLFFYNPRLGFAYDFFGTGKTVIRGGFGTYRYQVSSNDATGPMNGPMGSFGFSTGSTGVGGLYSYDIQGGLVYTQDPHSWAHGSAATTKQLTIPQGLNQVGVDGLSAFKMGDDKEPFANTYSFGVAQALPSHTVMEVSYVGSASRNQLLNGGNGHISDANPIALGSYYGPDPTNGLYYNPSPAAPGVTGVSGDLHARHYQPLANYGHIWIQTHGGYANYNSLQVSAQKQSGNLYLFTNFTFGKVLGTRDGSTSNGNGNGPVVNPFDIDSNYGPLQYDHTKIFNFSASYKLPKPVHNNALLGMVVNGWQLTTYTSYQDGSPYQATNQNMNVQYQPKAGEYYTLPFPAGAKIMGKDSNNNPVPAPATTQSVSWATWFGTDQTVQGVQPVLVCDPRKGLKSGQYFNPNCFVAPLPPTADTTGQMGQIIWPYIRTPHYFNSDLAVFKAFRMTDTQRIEIRISATNWLNHPNAAFGINGSADNQLQFTGVSSGSGLVHNHNTDTTGIPSAKQGYRWMQFAAKYYF</sequence>
<dbReference type="InterPro" id="IPR000757">
    <property type="entry name" value="Beta-glucanase-like"/>
</dbReference>
<dbReference type="Gene3D" id="2.60.40.1120">
    <property type="entry name" value="Carboxypeptidase-like, regulatory domain"/>
    <property type="match status" value="1"/>
</dbReference>
<dbReference type="KEGG" id="orp:MOP44_06540"/>
<name>A0A9J7BRS8_9BACT</name>
<reference evidence="5" key="1">
    <citation type="submission" date="2021-04" db="EMBL/GenBank/DDBJ databases">
        <title>Phylogenetic analysis of Acidobacteriaceae.</title>
        <authorList>
            <person name="Qiu L."/>
            <person name="Zhang Q."/>
        </authorList>
    </citation>
    <scope>NUCLEOTIDE SEQUENCE</scope>
    <source>
        <strain evidence="5">DSM 25168</strain>
    </source>
</reference>
<dbReference type="PROSITE" id="PS51762">
    <property type="entry name" value="GH16_2"/>
    <property type="match status" value="1"/>
</dbReference>
<evidence type="ECO:0000259" key="4">
    <source>
        <dbReference type="PROSITE" id="PS51762"/>
    </source>
</evidence>
<dbReference type="InterPro" id="IPR036942">
    <property type="entry name" value="Beta-barrel_TonB_sf"/>
</dbReference>
<dbReference type="Proteomes" id="UP001059380">
    <property type="component" value="Chromosome"/>
</dbReference>
<evidence type="ECO:0000313" key="5">
    <source>
        <dbReference type="EMBL" id="UWZ85596.1"/>
    </source>
</evidence>
<comment type="subcellular location">
    <subcellularLocation>
        <location evidence="1">Cell outer membrane</location>
    </subcellularLocation>
</comment>
<accession>A0A9J7BRS8</accession>